<proteinExistence type="predicted"/>
<dbReference type="Pfam" id="PF12937">
    <property type="entry name" value="F-box-like"/>
    <property type="match status" value="1"/>
</dbReference>
<protein>
    <recommendedName>
        <fullName evidence="1">F-box domain-containing protein</fullName>
    </recommendedName>
</protein>
<dbReference type="SUPFAM" id="SSF81383">
    <property type="entry name" value="F-box domain"/>
    <property type="match status" value="1"/>
</dbReference>
<dbReference type="InParanoid" id="A0A5C3P9B6"/>
<sequence>MAADPTTMALDDLPPEMFDNIFDFLIDDKASLHACTLVSKCWYELSRRHKFAIVKVTGRNNRFEGFFSFCYTQPDVVTHIRELIFVGGGERMVDWGVRPFVFQYEDFIYILPSLKSLRKLTFRGVQILGDVGLQDAFVATRAPLACLDVLEFRLGDVHAGPHFLMVLSSLLSVMSVGTLKISGQMHRRGFDVGARSLVSPCRLALLEVDFLGEHVGFFERILAPGTRPPVQSHWR</sequence>
<feature type="domain" description="F-box" evidence="1">
    <location>
        <begin position="10"/>
        <end position="48"/>
    </location>
</feature>
<organism evidence="2 3">
    <name type="scientific">Polyporus arcularius HHB13444</name>
    <dbReference type="NCBI Taxonomy" id="1314778"/>
    <lineage>
        <taxon>Eukaryota</taxon>
        <taxon>Fungi</taxon>
        <taxon>Dikarya</taxon>
        <taxon>Basidiomycota</taxon>
        <taxon>Agaricomycotina</taxon>
        <taxon>Agaricomycetes</taxon>
        <taxon>Polyporales</taxon>
        <taxon>Polyporaceae</taxon>
        <taxon>Polyporus</taxon>
    </lineage>
</organism>
<evidence type="ECO:0000313" key="3">
    <source>
        <dbReference type="Proteomes" id="UP000308197"/>
    </source>
</evidence>
<evidence type="ECO:0000259" key="1">
    <source>
        <dbReference type="Pfam" id="PF12937"/>
    </source>
</evidence>
<keyword evidence="3" id="KW-1185">Reference proteome</keyword>
<name>A0A5C3P9B6_9APHY</name>
<accession>A0A5C3P9B6</accession>
<dbReference type="EMBL" id="ML211269">
    <property type="protein sequence ID" value="TFK85178.1"/>
    <property type="molecule type" value="Genomic_DNA"/>
</dbReference>
<dbReference type="Proteomes" id="UP000308197">
    <property type="component" value="Unassembled WGS sequence"/>
</dbReference>
<dbReference type="InterPro" id="IPR001810">
    <property type="entry name" value="F-box_dom"/>
</dbReference>
<evidence type="ECO:0000313" key="2">
    <source>
        <dbReference type="EMBL" id="TFK85178.1"/>
    </source>
</evidence>
<gene>
    <name evidence="2" type="ORF">K466DRAFT_199693</name>
</gene>
<dbReference type="AlphaFoldDB" id="A0A5C3P9B6"/>
<reference evidence="2 3" key="1">
    <citation type="journal article" date="2019" name="Nat. Ecol. Evol.">
        <title>Megaphylogeny resolves global patterns of mushroom evolution.</title>
        <authorList>
            <person name="Varga T."/>
            <person name="Krizsan K."/>
            <person name="Foldi C."/>
            <person name="Dima B."/>
            <person name="Sanchez-Garcia M."/>
            <person name="Sanchez-Ramirez S."/>
            <person name="Szollosi G.J."/>
            <person name="Szarkandi J.G."/>
            <person name="Papp V."/>
            <person name="Albert L."/>
            <person name="Andreopoulos W."/>
            <person name="Angelini C."/>
            <person name="Antonin V."/>
            <person name="Barry K.W."/>
            <person name="Bougher N.L."/>
            <person name="Buchanan P."/>
            <person name="Buyck B."/>
            <person name="Bense V."/>
            <person name="Catcheside P."/>
            <person name="Chovatia M."/>
            <person name="Cooper J."/>
            <person name="Damon W."/>
            <person name="Desjardin D."/>
            <person name="Finy P."/>
            <person name="Geml J."/>
            <person name="Haridas S."/>
            <person name="Hughes K."/>
            <person name="Justo A."/>
            <person name="Karasinski D."/>
            <person name="Kautmanova I."/>
            <person name="Kiss B."/>
            <person name="Kocsube S."/>
            <person name="Kotiranta H."/>
            <person name="LaButti K.M."/>
            <person name="Lechner B.E."/>
            <person name="Liimatainen K."/>
            <person name="Lipzen A."/>
            <person name="Lukacs Z."/>
            <person name="Mihaltcheva S."/>
            <person name="Morgado L.N."/>
            <person name="Niskanen T."/>
            <person name="Noordeloos M.E."/>
            <person name="Ohm R.A."/>
            <person name="Ortiz-Santana B."/>
            <person name="Ovrebo C."/>
            <person name="Racz N."/>
            <person name="Riley R."/>
            <person name="Savchenko A."/>
            <person name="Shiryaev A."/>
            <person name="Soop K."/>
            <person name="Spirin V."/>
            <person name="Szebenyi C."/>
            <person name="Tomsovsky M."/>
            <person name="Tulloss R.E."/>
            <person name="Uehling J."/>
            <person name="Grigoriev I.V."/>
            <person name="Vagvolgyi C."/>
            <person name="Papp T."/>
            <person name="Martin F.M."/>
            <person name="Miettinen O."/>
            <person name="Hibbett D.S."/>
            <person name="Nagy L.G."/>
        </authorList>
    </citation>
    <scope>NUCLEOTIDE SEQUENCE [LARGE SCALE GENOMIC DNA]</scope>
    <source>
        <strain evidence="2 3">HHB13444</strain>
    </source>
</reference>
<dbReference type="InterPro" id="IPR036047">
    <property type="entry name" value="F-box-like_dom_sf"/>
</dbReference>